<dbReference type="EMBL" id="AWOR01000069">
    <property type="protein sequence ID" value="KGH26285.1"/>
    <property type="molecule type" value="Genomic_DNA"/>
</dbReference>
<dbReference type="Gene3D" id="1.10.10.10">
    <property type="entry name" value="Winged helix-like DNA-binding domain superfamily/Winged helix DNA-binding domain"/>
    <property type="match status" value="1"/>
</dbReference>
<dbReference type="InterPro" id="IPR036388">
    <property type="entry name" value="WH-like_DNA-bd_sf"/>
</dbReference>
<evidence type="ECO:0000256" key="1">
    <source>
        <dbReference type="SAM" id="MobiDB-lite"/>
    </source>
</evidence>
<reference evidence="2 3" key="1">
    <citation type="submission" date="2013-09" db="EMBL/GenBank/DDBJ databases">
        <title>High correlation between genotypes and phenotypes of environmental bacteria Comamonas testosteroni strains.</title>
        <authorList>
            <person name="Liu L."/>
            <person name="Zhu W."/>
            <person name="Xia X."/>
            <person name="Xu B."/>
            <person name="Luo M."/>
            <person name="Wang G."/>
        </authorList>
    </citation>
    <scope>NUCLEOTIDE SEQUENCE [LARGE SCALE GENOMIC DNA]</scope>
    <source>
        <strain evidence="2 3">JL40</strain>
    </source>
</reference>
<dbReference type="RefSeq" id="WP_034374335.1">
    <property type="nucleotide sequence ID" value="NZ_AWOR01000069.1"/>
</dbReference>
<feature type="region of interest" description="Disordered" evidence="1">
    <location>
        <begin position="129"/>
        <end position="166"/>
    </location>
</feature>
<comment type="caution">
    <text evidence="2">The sequence shown here is derived from an EMBL/GenBank/DDBJ whole genome shotgun (WGS) entry which is preliminary data.</text>
</comment>
<evidence type="ECO:0000313" key="3">
    <source>
        <dbReference type="Proteomes" id="UP000029553"/>
    </source>
</evidence>
<accession>A0A096GM58</accession>
<dbReference type="Pfam" id="PF13730">
    <property type="entry name" value="HTH_36"/>
    <property type="match status" value="1"/>
</dbReference>
<name>A0A096GM58_COMTE</name>
<protein>
    <recommendedName>
        <fullName evidence="4">Helix-turn-helix domain-containing protein</fullName>
    </recommendedName>
</protein>
<feature type="compositionally biased region" description="Basic and acidic residues" evidence="1">
    <location>
        <begin position="154"/>
        <end position="163"/>
    </location>
</feature>
<dbReference type="InterPro" id="IPR036390">
    <property type="entry name" value="WH_DNA-bd_sf"/>
</dbReference>
<dbReference type="SUPFAM" id="SSF46785">
    <property type="entry name" value="Winged helix' DNA-binding domain"/>
    <property type="match status" value="1"/>
</dbReference>
<sequence>MSWSALAWAVRQKLPSTQKLVLLMLAERHNGDSGQCNPSHDLLAEDCGLSRRSVVDQIGKLEEAGYLRVLHRARGNAKLPNQYVLNLHFGVPEKVKNIPDDPFLVVNDVHMGSEPFAQGVVNDVHKGSERAAHKPGIEPGIEPNTKKIPKSRAAKPEVEKPEGVTDTTWSDWLAHRKAKRAPVTQTALDNIASEAAKASYTLEDALKTCCARGWQGFCADWVQPRHQAQPQAPRQLQSFAERDREEQMQRWERATGRVHPDRQQHMPRNVIDITPRGETMFLES</sequence>
<proteinExistence type="predicted"/>
<evidence type="ECO:0008006" key="4">
    <source>
        <dbReference type="Google" id="ProtNLM"/>
    </source>
</evidence>
<evidence type="ECO:0000313" key="2">
    <source>
        <dbReference type="EMBL" id="KGH26285.1"/>
    </source>
</evidence>
<gene>
    <name evidence="2" type="ORF">P353_22405</name>
</gene>
<organism evidence="2 3">
    <name type="scientific">Comamonas testosteroni</name>
    <name type="common">Pseudomonas testosteroni</name>
    <dbReference type="NCBI Taxonomy" id="285"/>
    <lineage>
        <taxon>Bacteria</taxon>
        <taxon>Pseudomonadati</taxon>
        <taxon>Pseudomonadota</taxon>
        <taxon>Betaproteobacteria</taxon>
        <taxon>Burkholderiales</taxon>
        <taxon>Comamonadaceae</taxon>
        <taxon>Comamonas</taxon>
    </lineage>
</organism>
<dbReference type="Proteomes" id="UP000029553">
    <property type="component" value="Unassembled WGS sequence"/>
</dbReference>
<dbReference type="AlphaFoldDB" id="A0A096GM58"/>